<feature type="domain" description="CN hydrolase" evidence="2">
    <location>
        <begin position="4"/>
        <end position="242"/>
    </location>
</feature>
<dbReference type="GO" id="GO:0016811">
    <property type="term" value="F:hydrolase activity, acting on carbon-nitrogen (but not peptide) bonds, in linear amides"/>
    <property type="evidence" value="ECO:0007669"/>
    <property type="project" value="TreeGrafter"/>
</dbReference>
<organism evidence="3 4">
    <name type="scientific">Telmatocola sphagniphila</name>
    <dbReference type="NCBI Taxonomy" id="1123043"/>
    <lineage>
        <taxon>Bacteria</taxon>
        <taxon>Pseudomonadati</taxon>
        <taxon>Planctomycetota</taxon>
        <taxon>Planctomycetia</taxon>
        <taxon>Gemmatales</taxon>
        <taxon>Gemmataceae</taxon>
    </lineage>
</organism>
<dbReference type="RefSeq" id="WP_213494940.1">
    <property type="nucleotide sequence ID" value="NZ_CP074694.1"/>
</dbReference>
<dbReference type="PROSITE" id="PS50263">
    <property type="entry name" value="CN_HYDROLASE"/>
    <property type="match status" value="1"/>
</dbReference>
<dbReference type="CDD" id="cd07197">
    <property type="entry name" value="nitrilase"/>
    <property type="match status" value="1"/>
</dbReference>
<dbReference type="Gene3D" id="3.60.110.10">
    <property type="entry name" value="Carbon-nitrogen hydrolase"/>
    <property type="match status" value="1"/>
</dbReference>
<keyword evidence="1 3" id="KW-0378">Hydrolase</keyword>
<evidence type="ECO:0000313" key="4">
    <source>
        <dbReference type="Proteomes" id="UP000676194"/>
    </source>
</evidence>
<proteinExistence type="predicted"/>
<name>A0A8E6B4B6_9BACT</name>
<accession>A0A8E6B4B6</accession>
<dbReference type="EMBL" id="CP074694">
    <property type="protein sequence ID" value="QVL31059.1"/>
    <property type="molecule type" value="Genomic_DNA"/>
</dbReference>
<dbReference type="InterPro" id="IPR036526">
    <property type="entry name" value="C-N_Hydrolase_sf"/>
</dbReference>
<dbReference type="PANTHER" id="PTHR43674">
    <property type="entry name" value="NITRILASE C965.09-RELATED"/>
    <property type="match status" value="1"/>
</dbReference>
<dbReference type="SUPFAM" id="SSF56317">
    <property type="entry name" value="Carbon-nitrogen hydrolase"/>
    <property type="match status" value="1"/>
</dbReference>
<dbReference type="KEGG" id="tsph:KIH39_19735"/>
<evidence type="ECO:0000256" key="1">
    <source>
        <dbReference type="ARBA" id="ARBA00022801"/>
    </source>
</evidence>
<dbReference type="InterPro" id="IPR003010">
    <property type="entry name" value="C-N_Hydrolase"/>
</dbReference>
<evidence type="ECO:0000313" key="3">
    <source>
        <dbReference type="EMBL" id="QVL31059.1"/>
    </source>
</evidence>
<gene>
    <name evidence="3" type="ORF">KIH39_19735</name>
</gene>
<dbReference type="InterPro" id="IPR050345">
    <property type="entry name" value="Aliph_Amidase/BUP"/>
</dbReference>
<dbReference type="AlphaFoldDB" id="A0A8E6B4B6"/>
<keyword evidence="4" id="KW-1185">Reference proteome</keyword>
<reference evidence="3" key="1">
    <citation type="submission" date="2021-05" db="EMBL/GenBank/DDBJ databases">
        <title>Complete genome sequence of the cellulolytic planctomycete Telmatocola sphagniphila SP2T and characterization of the first cellulase from planctomycetes.</title>
        <authorList>
            <person name="Rakitin A.L."/>
            <person name="Beletsky A.V."/>
            <person name="Naumoff D.G."/>
            <person name="Kulichevskaya I.S."/>
            <person name="Mardanov A.V."/>
            <person name="Ravin N.V."/>
            <person name="Dedysh S.N."/>
        </authorList>
    </citation>
    <scope>NUCLEOTIDE SEQUENCE</scope>
    <source>
        <strain evidence="3">SP2T</strain>
    </source>
</reference>
<dbReference type="PANTHER" id="PTHR43674:SF2">
    <property type="entry name" value="BETA-UREIDOPROPIONASE"/>
    <property type="match status" value="1"/>
</dbReference>
<protein>
    <submittedName>
        <fullName evidence="3">Carbon-nitrogen hydrolase family protein</fullName>
    </submittedName>
</protein>
<sequence>MSIWRIAGVQFDCQLGAKQANLDFMIAQVRQAAAQGARLIVFPECALTGYGLTDRVAAKEVAEPLPGPATQAMTQVCQETDTFVVFGLIESAGDKLFNAAAIVGPKGLVAGFRKIHMPCIGIDRFLDKGDRPFEVYDLGGLKIGIGICFDNSFPESVRLMTLKGADLVLQPTNWADKAIKNATLVARVRAFENHIYYMAVNRIGNETGFHYIGYSSITDFNGEFLAFAEHDREAMIIADIDPEAARRKKVVHCVGEYEIDRVNWRRPEMYEGLV</sequence>
<dbReference type="Pfam" id="PF00795">
    <property type="entry name" value="CN_hydrolase"/>
    <property type="match status" value="1"/>
</dbReference>
<evidence type="ECO:0000259" key="2">
    <source>
        <dbReference type="PROSITE" id="PS50263"/>
    </source>
</evidence>
<dbReference type="Proteomes" id="UP000676194">
    <property type="component" value="Chromosome"/>
</dbReference>